<sequence>MFYQVTLAVYNPKNNNMKKQLLILMTLFTALIGYSQTVGDTFVDNFVTYEVTSISPYEVEVHGYDHNNGSTDVVIPATVINNGTTYNVTSIEDDAFNYNGPTGKITSVTFTLPSNITSIGIQAFRDQNLTTLTIPSSVISISQYAFWHNNLTSVTLENGIESIGDHAFSTNQITSIIIPNSVTTIGQFAFQSNQLTSATLSNNLITIGSAAFSQNQLQSIVIPNSVTSFGSAFSANQLTNITFPSGITNIDVGAFRSNNLTHVTIPATVTNIENTAFRDNPLATVTSQATTPPTVFTGGINDSFWNRSIIDLTIPNGTSTSYAAGGWTGFNSVTEASPLTVGSTFVVDYITYEVTSVSPDTVEAIDYDMTGGSVVDIPASVSYSISNYNVTSIGINAFAQKQLTSITIPNSIINIKHHAFNSNQLTSVIIPESVTDIDYLAFTLNPISTIVSLNTTPPTITTLAGGTFGVSNRSNINLIITNNTTDEYVTDSGALWTGFKMVFEATSPTTVEVSNYDPVNGTNAVIPATVAAGPIVFDVTKIDDSAFENIGLTSVTIPDSVTDIGISAFNTNNLTSVTIPDSVTIIETTAFATNSITNLSLGANVTDIGIGAFVDNDLTGVTIPSNVTFIGLLAFGNNPLTSVTSYATTPPTITTGTNDTFAFNRSNIELHIPPGTLVAYVTDSGALWTGFNPVTQDASLNTSNFELEHGIKIVTNSDALKIISSRSAKLKSYSIYSISGAKVNNGTESTIAIDNLSGGVYILELTFDTGKLVKKFAK</sequence>
<dbReference type="SUPFAM" id="SSF52058">
    <property type="entry name" value="L domain-like"/>
    <property type="match status" value="1"/>
</dbReference>
<dbReference type="InterPro" id="IPR032675">
    <property type="entry name" value="LRR_dom_sf"/>
</dbReference>
<dbReference type="Gene3D" id="3.80.10.10">
    <property type="entry name" value="Ribonuclease Inhibitor"/>
    <property type="match status" value="4"/>
</dbReference>
<dbReference type="InterPro" id="IPR053139">
    <property type="entry name" value="Surface_bspA-like"/>
</dbReference>
<dbReference type="InterPro" id="IPR026444">
    <property type="entry name" value="Secre_tail"/>
</dbReference>
<keyword evidence="1" id="KW-0732">Signal</keyword>
<evidence type="ECO:0000256" key="1">
    <source>
        <dbReference type="ARBA" id="ARBA00022729"/>
    </source>
</evidence>
<dbReference type="Pfam" id="PF13306">
    <property type="entry name" value="LRR_5"/>
    <property type="match status" value="3"/>
</dbReference>
<proteinExistence type="predicted"/>
<evidence type="ECO:0008006" key="4">
    <source>
        <dbReference type="Google" id="ProtNLM"/>
    </source>
</evidence>
<comment type="caution">
    <text evidence="2">The sequence shown here is derived from an EMBL/GenBank/DDBJ whole genome shotgun (WGS) entry which is preliminary data.</text>
</comment>
<dbReference type="Proteomes" id="UP000245375">
    <property type="component" value="Unassembled WGS sequence"/>
</dbReference>
<keyword evidence="3" id="KW-1185">Reference proteome</keyword>
<reference evidence="2" key="2">
    <citation type="submission" date="2018-05" db="EMBL/GenBank/DDBJ databases">
        <authorList>
            <person name="Lanie J.A."/>
            <person name="Ng W.-L."/>
            <person name="Kazmierczak K.M."/>
            <person name="Andrzejewski T.M."/>
            <person name="Davidsen T.M."/>
            <person name="Wayne K.J."/>
            <person name="Tettelin H."/>
            <person name="Glass J.I."/>
            <person name="Rusch D."/>
            <person name="Podicherti R."/>
            <person name="Tsui H.-C.T."/>
            <person name="Winkler M.E."/>
        </authorList>
    </citation>
    <scope>NUCLEOTIDE SEQUENCE [LARGE SCALE GENOMIC DNA]</scope>
    <source>
        <strain evidence="2">ZY111</strain>
    </source>
</reference>
<evidence type="ECO:0000313" key="2">
    <source>
        <dbReference type="EMBL" id="PWH82324.1"/>
    </source>
</evidence>
<dbReference type="NCBIfam" id="TIGR04183">
    <property type="entry name" value="Por_Secre_tail"/>
    <property type="match status" value="1"/>
</dbReference>
<organism evidence="2 3">
    <name type="scientific">Algibacter marinivivus</name>
    <dbReference type="NCBI Taxonomy" id="2100723"/>
    <lineage>
        <taxon>Bacteria</taxon>
        <taxon>Pseudomonadati</taxon>
        <taxon>Bacteroidota</taxon>
        <taxon>Flavobacteriia</taxon>
        <taxon>Flavobacteriales</taxon>
        <taxon>Flavobacteriaceae</taxon>
        <taxon>Algibacter</taxon>
    </lineage>
</organism>
<dbReference type="Gene3D" id="3.40.50.12480">
    <property type="match status" value="1"/>
</dbReference>
<reference evidence="2" key="1">
    <citation type="submission" date="2018-05" db="EMBL/GenBank/DDBJ databases">
        <title>Algibacter marinivivus sp. nov., isolated from sample around a algae.</title>
        <authorList>
            <person name="Zhong X."/>
        </authorList>
    </citation>
    <scope>NUCLEOTIDE SEQUENCE [LARGE SCALE GENOMIC DNA]</scope>
    <source>
        <strain evidence="2">ZY111</strain>
    </source>
</reference>
<evidence type="ECO:0000313" key="3">
    <source>
        <dbReference type="Proteomes" id="UP000245375"/>
    </source>
</evidence>
<dbReference type="PANTHER" id="PTHR45661">
    <property type="entry name" value="SURFACE ANTIGEN"/>
    <property type="match status" value="1"/>
</dbReference>
<dbReference type="EMBL" id="QFRI01000002">
    <property type="protein sequence ID" value="PWH82324.1"/>
    <property type="molecule type" value="Genomic_DNA"/>
</dbReference>
<name>A0A2U2X3J0_9FLAO</name>
<dbReference type="AlphaFoldDB" id="A0A2U2X3J0"/>
<dbReference type="PANTHER" id="PTHR45661:SF3">
    <property type="entry name" value="IG-LIKE DOMAIN-CONTAINING PROTEIN"/>
    <property type="match status" value="1"/>
</dbReference>
<protein>
    <recommendedName>
        <fullName evidence="4">Por secretion system C-terminal sorting domain-containing protein</fullName>
    </recommendedName>
</protein>
<accession>A0A2U2X3J0</accession>
<dbReference type="OrthoDB" id="1385830at2"/>
<dbReference type="InterPro" id="IPR026906">
    <property type="entry name" value="LRR_5"/>
</dbReference>
<gene>
    <name evidence="2" type="ORF">DIS18_08685</name>
</gene>